<keyword evidence="1" id="KW-1133">Transmembrane helix</keyword>
<accession>A0ABM8DG29</accession>
<proteinExistence type="predicted"/>
<keyword evidence="1" id="KW-0472">Membrane</keyword>
<dbReference type="EMBL" id="AP027041">
    <property type="protein sequence ID" value="BDU17539.1"/>
    <property type="molecule type" value="Genomic_DNA"/>
</dbReference>
<gene>
    <name evidence="2" type="ORF">LA521A_27400</name>
</gene>
<evidence type="ECO:0000313" key="2">
    <source>
        <dbReference type="EMBL" id="BDU17539.1"/>
    </source>
</evidence>
<name>A0ABM8DG29_9GAMM</name>
<sequence length="78" mass="8143">MKSEAAEATAAAIASKATQAGAGTAVFGGLTANEFAAFGGLLVAVIGLLVQAYYKRKADKRHAEEHELRMANLRNGHE</sequence>
<reference evidence="2 3" key="1">
    <citation type="journal article" date="2023" name="Int. J. Syst. Evol. Microbiol.">
        <title>Physiological and genomic analyses of cobalamin (vitamin B12)-auxotrophy of Lysobacter auxotrophicus sp. nov., a methionine-auxotrophic chitinolytic bacterium isolated from chitin-treated soil.</title>
        <authorList>
            <person name="Saito A."/>
            <person name="Dohra H."/>
            <person name="Hamada M."/>
            <person name="Moriuchi R."/>
            <person name="Kotsuchibashi Y."/>
            <person name="Mori K."/>
        </authorList>
    </citation>
    <scope>NUCLEOTIDE SEQUENCE [LARGE SCALE GENOMIC DNA]</scope>
    <source>
        <strain evidence="2 3">5-21a</strain>
    </source>
</reference>
<organism evidence="2 3">
    <name type="scientific">Lysobacter auxotrophicus</name>
    <dbReference type="NCBI Taxonomy" id="2992573"/>
    <lineage>
        <taxon>Bacteria</taxon>
        <taxon>Pseudomonadati</taxon>
        <taxon>Pseudomonadota</taxon>
        <taxon>Gammaproteobacteria</taxon>
        <taxon>Lysobacterales</taxon>
        <taxon>Lysobacteraceae</taxon>
        <taxon>Lysobacter</taxon>
    </lineage>
</organism>
<dbReference type="RefSeq" id="WP_281779465.1">
    <property type="nucleotide sequence ID" value="NZ_AP027041.1"/>
</dbReference>
<keyword evidence="3" id="KW-1185">Reference proteome</keyword>
<evidence type="ECO:0008006" key="4">
    <source>
        <dbReference type="Google" id="ProtNLM"/>
    </source>
</evidence>
<dbReference type="InterPro" id="IPR032124">
    <property type="entry name" value="Phage_F116_holin"/>
</dbReference>
<evidence type="ECO:0000313" key="3">
    <source>
        <dbReference type="Proteomes" id="UP001317822"/>
    </source>
</evidence>
<dbReference type="Pfam" id="PF16082">
    <property type="entry name" value="Phage_holin_2_4"/>
    <property type="match status" value="1"/>
</dbReference>
<feature type="transmembrane region" description="Helical" evidence="1">
    <location>
        <begin position="35"/>
        <end position="54"/>
    </location>
</feature>
<protein>
    <recommendedName>
        <fullName evidence="4">Holin</fullName>
    </recommendedName>
</protein>
<dbReference type="Proteomes" id="UP001317822">
    <property type="component" value="Chromosome"/>
</dbReference>
<evidence type="ECO:0000256" key="1">
    <source>
        <dbReference type="SAM" id="Phobius"/>
    </source>
</evidence>
<keyword evidence="1" id="KW-0812">Transmembrane</keyword>